<dbReference type="SUPFAM" id="SSF52402">
    <property type="entry name" value="Adenine nucleotide alpha hydrolases-like"/>
    <property type="match status" value="1"/>
</dbReference>
<dbReference type="Pfam" id="PF00582">
    <property type="entry name" value="Usp"/>
    <property type="match status" value="1"/>
</dbReference>
<dbReference type="Gene3D" id="3.40.50.620">
    <property type="entry name" value="HUPs"/>
    <property type="match status" value="1"/>
</dbReference>
<dbReference type="InterPro" id="IPR006016">
    <property type="entry name" value="UspA"/>
</dbReference>
<dbReference type="InterPro" id="IPR006015">
    <property type="entry name" value="Universal_stress_UspA"/>
</dbReference>
<organism evidence="3">
    <name type="scientific">Candidatus Methanosuratincola petrocarbonis</name>
    <name type="common">ex Vanwonterghem et al. 2016</name>
    <dbReference type="NCBI Taxonomy" id="1867261"/>
    <lineage>
        <taxon>Archaea</taxon>
        <taxon>Thermoproteota</taxon>
        <taxon>Methanosuratincolia</taxon>
        <taxon>Candidatus Methanomethylicales</taxon>
        <taxon>Candidatus Methanomethylicaceae</taxon>
        <taxon>Candidatus Methanosuratincola (ex Vanwonterghem et al. 2016)</taxon>
    </lineage>
</organism>
<protein>
    <submittedName>
        <fullName evidence="3">Universal stress protein</fullName>
    </submittedName>
</protein>
<gene>
    <name evidence="3" type="ORF">ENL91_02730</name>
</gene>
<sequence length="146" mass="15783">MKMGSKANRIIVAIDASPISETVMREAAEIARSLSSDVYVISVIPVPSLVMSESDVDSKEIRAQGDSYAVLHNSLITKYFSDTKLLVESKVLHGDPVKKICEFAESMNARLIVLGSRGMGHLQAFLLGSTSEGVLRNAKTSVMVVK</sequence>
<evidence type="ECO:0000313" key="3">
    <source>
        <dbReference type="EMBL" id="HHI49067.1"/>
    </source>
</evidence>
<dbReference type="EMBL" id="DRVT01000033">
    <property type="protein sequence ID" value="HHI49067.1"/>
    <property type="molecule type" value="Genomic_DNA"/>
</dbReference>
<reference evidence="3" key="1">
    <citation type="journal article" date="2020" name="mSystems">
        <title>Genome- and Community-Level Interaction Insights into Carbon Utilization and Element Cycling Functions of Hydrothermarchaeota in Hydrothermal Sediment.</title>
        <authorList>
            <person name="Zhou Z."/>
            <person name="Liu Y."/>
            <person name="Xu W."/>
            <person name="Pan J."/>
            <person name="Luo Z.H."/>
            <person name="Li M."/>
        </authorList>
    </citation>
    <scope>NUCLEOTIDE SEQUENCE [LARGE SCALE GENOMIC DNA]</scope>
    <source>
        <strain evidence="3">SpSt-1038</strain>
    </source>
</reference>
<feature type="domain" description="UspA" evidence="2">
    <location>
        <begin position="8"/>
        <end position="146"/>
    </location>
</feature>
<dbReference type="PANTHER" id="PTHR46268:SF6">
    <property type="entry name" value="UNIVERSAL STRESS PROTEIN UP12"/>
    <property type="match status" value="1"/>
</dbReference>
<dbReference type="AlphaFoldDB" id="A0A7J3UYX4"/>
<name>A0A7J3UYX4_9CREN</name>
<proteinExistence type="inferred from homology"/>
<comment type="similarity">
    <text evidence="1">Belongs to the universal stress protein A family.</text>
</comment>
<dbReference type="PRINTS" id="PR01438">
    <property type="entry name" value="UNVRSLSTRESS"/>
</dbReference>
<evidence type="ECO:0000259" key="2">
    <source>
        <dbReference type="Pfam" id="PF00582"/>
    </source>
</evidence>
<evidence type="ECO:0000256" key="1">
    <source>
        <dbReference type="ARBA" id="ARBA00008791"/>
    </source>
</evidence>
<comment type="caution">
    <text evidence="3">The sequence shown here is derived from an EMBL/GenBank/DDBJ whole genome shotgun (WGS) entry which is preliminary data.</text>
</comment>
<dbReference type="CDD" id="cd00293">
    <property type="entry name" value="USP-like"/>
    <property type="match status" value="1"/>
</dbReference>
<accession>A0A7J3UYX4</accession>
<dbReference type="InterPro" id="IPR014729">
    <property type="entry name" value="Rossmann-like_a/b/a_fold"/>
</dbReference>
<dbReference type="PANTHER" id="PTHR46268">
    <property type="entry name" value="STRESS RESPONSE PROTEIN NHAX"/>
    <property type="match status" value="1"/>
</dbReference>